<evidence type="ECO:0000256" key="5">
    <source>
        <dbReference type="ARBA" id="ARBA00023004"/>
    </source>
</evidence>
<evidence type="ECO:0000313" key="9">
    <source>
        <dbReference type="Proteomes" id="UP001282284"/>
    </source>
</evidence>
<dbReference type="PANTHER" id="PTHR35795:SF1">
    <property type="entry name" value="BIS(5'-NUCLEOSYL)-TETRAPHOSPHATASE, SYMMETRICAL"/>
    <property type="match status" value="1"/>
</dbReference>
<dbReference type="NCBIfam" id="TIGR00488">
    <property type="entry name" value="bis(5'-nucleosyl)-tetraphosphatase (symmetrical) YqeK"/>
    <property type="match status" value="1"/>
</dbReference>
<evidence type="ECO:0000313" key="8">
    <source>
        <dbReference type="EMBL" id="MDW0112319.1"/>
    </source>
</evidence>
<evidence type="ECO:0000256" key="2">
    <source>
        <dbReference type="ARBA" id="ARBA00022723"/>
    </source>
</evidence>
<comment type="catalytic activity">
    <reaction evidence="6">
        <text>P(1),P(4)-bis(5'-adenosyl) tetraphosphate + H2O = 2 ADP + 2 H(+)</text>
        <dbReference type="Rhea" id="RHEA:24252"/>
        <dbReference type="ChEBI" id="CHEBI:15377"/>
        <dbReference type="ChEBI" id="CHEBI:15378"/>
        <dbReference type="ChEBI" id="CHEBI:58141"/>
        <dbReference type="ChEBI" id="CHEBI:456216"/>
        <dbReference type="EC" id="3.6.1.41"/>
    </reaction>
</comment>
<organism evidence="8 9">
    <name type="scientific">Sporosarcina saromensis</name>
    <dbReference type="NCBI Taxonomy" id="359365"/>
    <lineage>
        <taxon>Bacteria</taxon>
        <taxon>Bacillati</taxon>
        <taxon>Bacillota</taxon>
        <taxon>Bacilli</taxon>
        <taxon>Bacillales</taxon>
        <taxon>Caryophanaceae</taxon>
        <taxon>Sporosarcina</taxon>
    </lineage>
</organism>
<keyword evidence="4 8" id="KW-0378">Hydrolase</keyword>
<evidence type="ECO:0000256" key="4">
    <source>
        <dbReference type="ARBA" id="ARBA00022801"/>
    </source>
</evidence>
<dbReference type="RefSeq" id="WP_317942208.1">
    <property type="nucleotide sequence ID" value="NZ_JAUBDI010000002.1"/>
</dbReference>
<dbReference type="InterPro" id="IPR006674">
    <property type="entry name" value="HD_domain"/>
</dbReference>
<dbReference type="PROSITE" id="PS51831">
    <property type="entry name" value="HD"/>
    <property type="match status" value="1"/>
</dbReference>
<evidence type="ECO:0000256" key="1">
    <source>
        <dbReference type="ARBA" id="ARBA00012506"/>
    </source>
</evidence>
<dbReference type="InterPro" id="IPR051094">
    <property type="entry name" value="Diverse_Catalytic_Enzymes"/>
</dbReference>
<keyword evidence="9" id="KW-1185">Reference proteome</keyword>
<reference evidence="8 9" key="1">
    <citation type="submission" date="2023-06" db="EMBL/GenBank/DDBJ databases">
        <title>Sporosarcina sp. nov., isolated from Korean traditional fermented seafood 'Jeotgal'.</title>
        <authorList>
            <person name="Yang A.I."/>
            <person name="Shin N.-R."/>
        </authorList>
    </citation>
    <scope>NUCLEOTIDE SEQUENCE [LARGE SCALE GENOMIC DNA]</scope>
    <source>
        <strain evidence="8 9">KCTC13119</strain>
    </source>
</reference>
<accession>A0ABU4G5S7</accession>
<gene>
    <name evidence="8" type="primary">yqeK</name>
    <name evidence="8" type="ORF">QT711_03915</name>
</gene>
<dbReference type="EMBL" id="JAUBDI010000002">
    <property type="protein sequence ID" value="MDW0112319.1"/>
    <property type="molecule type" value="Genomic_DNA"/>
</dbReference>
<dbReference type="Gene3D" id="1.10.3210.10">
    <property type="entry name" value="Hypothetical protein af1432"/>
    <property type="match status" value="1"/>
</dbReference>
<dbReference type="EC" id="3.6.1.41" evidence="1"/>
<keyword evidence="3" id="KW-0547">Nucleotide-binding</keyword>
<keyword evidence="5" id="KW-0408">Iron</keyword>
<evidence type="ECO:0000256" key="6">
    <source>
        <dbReference type="ARBA" id="ARBA00049417"/>
    </source>
</evidence>
<dbReference type="InterPro" id="IPR005249">
    <property type="entry name" value="YqeK"/>
</dbReference>
<dbReference type="Proteomes" id="UP001282284">
    <property type="component" value="Unassembled WGS sequence"/>
</dbReference>
<protein>
    <recommendedName>
        <fullName evidence="1">bis(5'-nucleosyl)-tetraphosphatase (symmetrical)</fullName>
        <ecNumber evidence="1">3.6.1.41</ecNumber>
    </recommendedName>
</protein>
<dbReference type="NCBIfam" id="TIGR00277">
    <property type="entry name" value="HDIG"/>
    <property type="match status" value="1"/>
</dbReference>
<evidence type="ECO:0000256" key="3">
    <source>
        <dbReference type="ARBA" id="ARBA00022741"/>
    </source>
</evidence>
<feature type="domain" description="HD" evidence="7">
    <location>
        <begin position="18"/>
        <end position="132"/>
    </location>
</feature>
<dbReference type="GO" id="GO:0008803">
    <property type="term" value="F:bis(5'-nucleosyl)-tetraphosphatase (symmetrical) activity"/>
    <property type="evidence" value="ECO:0007669"/>
    <property type="project" value="UniProtKB-EC"/>
</dbReference>
<dbReference type="PANTHER" id="PTHR35795">
    <property type="entry name" value="SLR1885 PROTEIN"/>
    <property type="match status" value="1"/>
</dbReference>
<dbReference type="InterPro" id="IPR006675">
    <property type="entry name" value="HDIG_dom"/>
</dbReference>
<comment type="caution">
    <text evidence="8">The sequence shown here is derived from an EMBL/GenBank/DDBJ whole genome shotgun (WGS) entry which is preliminary data.</text>
</comment>
<dbReference type="CDD" id="cd00077">
    <property type="entry name" value="HDc"/>
    <property type="match status" value="1"/>
</dbReference>
<dbReference type="SMART" id="SM00471">
    <property type="entry name" value="HDc"/>
    <property type="match status" value="1"/>
</dbReference>
<keyword evidence="2" id="KW-0479">Metal-binding</keyword>
<proteinExistence type="predicted"/>
<dbReference type="Pfam" id="PF01966">
    <property type="entry name" value="HD"/>
    <property type="match status" value="1"/>
</dbReference>
<dbReference type="SUPFAM" id="SSF109604">
    <property type="entry name" value="HD-domain/PDEase-like"/>
    <property type="match status" value="1"/>
</dbReference>
<sequence>MEVQLLKEELERRLPQKRYEHVLRVAATAKKLARHYDVDEIRVELAALFHDIAKFMEPAEMRTLIEKHGEDVRLLTFHHELWHAAAGRIIAEKTFNVSDEDVLNAIRYHTTGRAGMSPIEKIVYVADLIEPGRAFPGIEQLRTLEGKSLDRVMRDCVSHSIKYLLDNHVAVFPDSLECYNEHVQKTQLRKES</sequence>
<dbReference type="InterPro" id="IPR003607">
    <property type="entry name" value="HD/PDEase_dom"/>
</dbReference>
<evidence type="ECO:0000259" key="7">
    <source>
        <dbReference type="PROSITE" id="PS51831"/>
    </source>
</evidence>
<name>A0ABU4G5S7_9BACL</name>